<dbReference type="SMART" id="SM00871">
    <property type="entry name" value="AraC_E_bind"/>
    <property type="match status" value="1"/>
</dbReference>
<dbReference type="InterPro" id="IPR029441">
    <property type="entry name" value="Cass2"/>
</dbReference>
<evidence type="ECO:0000313" key="3">
    <source>
        <dbReference type="Proteomes" id="UP000823485"/>
    </source>
</evidence>
<evidence type="ECO:0000313" key="2">
    <source>
        <dbReference type="EMBL" id="MBM7715423.1"/>
    </source>
</evidence>
<protein>
    <submittedName>
        <fullName evidence="2">Transcriptional regulator YdeE</fullName>
    </submittedName>
</protein>
<evidence type="ECO:0000259" key="1">
    <source>
        <dbReference type="SMART" id="SM00871"/>
    </source>
</evidence>
<dbReference type="InterPro" id="IPR053182">
    <property type="entry name" value="YobU-like_regulator"/>
</dbReference>
<feature type="domain" description="AraC effector-binding" evidence="1">
    <location>
        <begin position="1"/>
        <end position="132"/>
    </location>
</feature>
<accession>A0ABS2R993</accession>
<dbReference type="InterPro" id="IPR011256">
    <property type="entry name" value="Reg_factor_effector_dom_sf"/>
</dbReference>
<gene>
    <name evidence="2" type="ORF">JOC94_002410</name>
</gene>
<reference evidence="2 3" key="1">
    <citation type="submission" date="2021-01" db="EMBL/GenBank/DDBJ databases">
        <title>Genomic Encyclopedia of Type Strains, Phase IV (KMG-IV): sequencing the most valuable type-strain genomes for metagenomic binning, comparative biology and taxonomic classification.</title>
        <authorList>
            <person name="Goeker M."/>
        </authorList>
    </citation>
    <scope>NUCLEOTIDE SEQUENCE [LARGE SCALE GENOMIC DNA]</scope>
    <source>
        <strain evidence="2 3">DSM 105453</strain>
    </source>
</reference>
<dbReference type="Proteomes" id="UP000823485">
    <property type="component" value="Unassembled WGS sequence"/>
</dbReference>
<dbReference type="InterPro" id="IPR010499">
    <property type="entry name" value="AraC_E-bd"/>
</dbReference>
<name>A0ABS2R993_9BACI</name>
<organism evidence="2 3">
    <name type="scientific">Siminovitchia thermophila</name>
    <dbReference type="NCBI Taxonomy" id="1245522"/>
    <lineage>
        <taxon>Bacteria</taxon>
        <taxon>Bacillati</taxon>
        <taxon>Bacillota</taxon>
        <taxon>Bacilli</taxon>
        <taxon>Bacillales</taxon>
        <taxon>Bacillaceae</taxon>
        <taxon>Siminovitchia</taxon>
    </lineage>
</organism>
<keyword evidence="3" id="KW-1185">Reference proteome</keyword>
<proteinExistence type="predicted"/>
<dbReference type="EMBL" id="JAFBFH010000014">
    <property type="protein sequence ID" value="MBM7715423.1"/>
    <property type="molecule type" value="Genomic_DNA"/>
</dbReference>
<dbReference type="Gene3D" id="3.20.80.10">
    <property type="entry name" value="Regulatory factor, effector binding domain"/>
    <property type="match status" value="1"/>
</dbReference>
<sequence>MKLYVVDRIRTNNFHDGQFIGKITTMWEEAYRHLGQHQDDIFGVYYDYESDYKGDYSLSVAIEDRFGETCIEIPKSENYKIFKVDASDEQGVVKTWGKIWEQEEAGLLARAYSYDFEKYLPNGDIEIHIAVQS</sequence>
<dbReference type="RefSeq" id="WP_077110340.1">
    <property type="nucleotide sequence ID" value="NZ_JAFBFH010000014.1"/>
</dbReference>
<dbReference type="PANTHER" id="PTHR36444:SF2">
    <property type="entry name" value="TRANSCRIPTIONAL REGULATOR PROTEIN YOBU-RELATED"/>
    <property type="match status" value="1"/>
</dbReference>
<dbReference type="SUPFAM" id="SSF55136">
    <property type="entry name" value="Probable bacterial effector-binding domain"/>
    <property type="match status" value="1"/>
</dbReference>
<dbReference type="PANTHER" id="PTHR36444">
    <property type="entry name" value="TRANSCRIPTIONAL REGULATOR PROTEIN YOBU-RELATED"/>
    <property type="match status" value="1"/>
</dbReference>
<comment type="caution">
    <text evidence="2">The sequence shown here is derived from an EMBL/GenBank/DDBJ whole genome shotgun (WGS) entry which is preliminary data.</text>
</comment>
<dbReference type="Pfam" id="PF14526">
    <property type="entry name" value="Cass2"/>
    <property type="match status" value="1"/>
</dbReference>